<evidence type="ECO:0000256" key="1">
    <source>
        <dbReference type="SAM" id="MobiDB-lite"/>
    </source>
</evidence>
<comment type="caution">
    <text evidence="2">The sequence shown here is derived from an EMBL/GenBank/DDBJ whole genome shotgun (WGS) entry which is preliminary data.</text>
</comment>
<organism evidence="2 3">
    <name type="scientific">Natrinema saccharevitans</name>
    <dbReference type="NCBI Taxonomy" id="301967"/>
    <lineage>
        <taxon>Archaea</taxon>
        <taxon>Methanobacteriati</taxon>
        <taxon>Methanobacteriota</taxon>
        <taxon>Stenosarchaea group</taxon>
        <taxon>Halobacteria</taxon>
        <taxon>Halobacteriales</taxon>
        <taxon>Natrialbaceae</taxon>
        <taxon>Natrinema</taxon>
    </lineage>
</organism>
<dbReference type="Proteomes" id="UP000189370">
    <property type="component" value="Unassembled WGS sequence"/>
</dbReference>
<feature type="region of interest" description="Disordered" evidence="1">
    <location>
        <begin position="158"/>
        <end position="192"/>
    </location>
</feature>
<reference evidence="3" key="1">
    <citation type="submission" date="2016-04" db="EMBL/GenBank/DDBJ databases">
        <authorList>
            <person name="Chen S.-C."/>
            <person name="Lai M.-C."/>
        </authorList>
    </citation>
    <scope>NUCLEOTIDE SEQUENCE [LARGE SCALE GENOMIC DNA]</scope>
    <source>
        <strain evidence="3">AB14</strain>
    </source>
</reference>
<dbReference type="AlphaFoldDB" id="A0A1S8AR29"/>
<evidence type="ECO:0000313" key="2">
    <source>
        <dbReference type="EMBL" id="OLZ39120.1"/>
    </source>
</evidence>
<protein>
    <submittedName>
        <fullName evidence="2">Uncharacterized protein</fullName>
    </submittedName>
</protein>
<sequence length="429" mass="46614">MPRKCRQCGQGTGPNRRLCTDCEREARDTYEPSTPLETTAGDGVGAWICVNGTWHASIEFDGFHYDFACGDGFDDFPAEDVTHSHHALDHESVCADCRAAIDPESIPDPWADVIGDDADDGVSLREGETREDSGHTSVVNQTLADADDEYLEQIAEDPEQYRCDGGNETAQQTLGGDTLESDDDSETSEDYTFTRSQCRAITNAGERCSNPVRRTDGESEFCPRHHDTDCETIDDRLATDGGTELPTLETDDQPVDHAGTPVPPEYDGVDLRNDGCPVCGCLTFREERAGYYGCDDCLNVWAGDPENASIACYVGEPDEVDDEQEVATDGGQEHTHYCEDCEMKLALLYDDRDDETTPIVCGHCGGTNTRPLEDGQPVATDGGLLEDQQCQDCEDAPATEVVQVTIGGVPAGPLYVCDDCASDEEGPDR</sequence>
<feature type="compositionally biased region" description="Acidic residues" evidence="1">
    <location>
        <begin position="179"/>
        <end position="189"/>
    </location>
</feature>
<proteinExistence type="predicted"/>
<gene>
    <name evidence="2" type="ORF">A6E15_19345</name>
</gene>
<accession>A0A1S8AR29</accession>
<name>A0A1S8AR29_9EURY</name>
<dbReference type="STRING" id="301967.A6E15_19345"/>
<keyword evidence="3" id="KW-1185">Reference proteome</keyword>
<evidence type="ECO:0000313" key="3">
    <source>
        <dbReference type="Proteomes" id="UP000189370"/>
    </source>
</evidence>
<dbReference type="EMBL" id="LWLN01000003">
    <property type="protein sequence ID" value="OLZ39120.1"/>
    <property type="molecule type" value="Genomic_DNA"/>
</dbReference>
<dbReference type="RefSeq" id="WP_245800702.1">
    <property type="nucleotide sequence ID" value="NZ_LWLN01000003.1"/>
</dbReference>